<gene>
    <name evidence="2" type="ORF">BUALT_Bualt12G0085800</name>
</gene>
<evidence type="ECO:0000259" key="1">
    <source>
        <dbReference type="Pfam" id="PF07734"/>
    </source>
</evidence>
<organism evidence="2 3">
    <name type="scientific">Buddleja alternifolia</name>
    <dbReference type="NCBI Taxonomy" id="168488"/>
    <lineage>
        <taxon>Eukaryota</taxon>
        <taxon>Viridiplantae</taxon>
        <taxon>Streptophyta</taxon>
        <taxon>Embryophyta</taxon>
        <taxon>Tracheophyta</taxon>
        <taxon>Spermatophyta</taxon>
        <taxon>Magnoliopsida</taxon>
        <taxon>eudicotyledons</taxon>
        <taxon>Gunneridae</taxon>
        <taxon>Pentapetalae</taxon>
        <taxon>asterids</taxon>
        <taxon>lamiids</taxon>
        <taxon>Lamiales</taxon>
        <taxon>Scrophulariaceae</taxon>
        <taxon>Buddlejeae</taxon>
        <taxon>Buddleja</taxon>
    </lineage>
</organism>
<evidence type="ECO:0000313" key="3">
    <source>
        <dbReference type="Proteomes" id="UP000826271"/>
    </source>
</evidence>
<evidence type="ECO:0000313" key="2">
    <source>
        <dbReference type="EMBL" id="KAG8372622.1"/>
    </source>
</evidence>
<proteinExistence type="predicted"/>
<comment type="caution">
    <text evidence="2">The sequence shown here is derived from an EMBL/GenBank/DDBJ whole genome shotgun (WGS) entry which is preliminary data.</text>
</comment>
<keyword evidence="3" id="KW-1185">Reference proteome</keyword>
<accession>A0AAV6WWD3</accession>
<sequence length="156" mass="18067">MTWVLWNPLIQELYELPGYDCADLHLQASGLGYDCAHDDYKVVRIDEIHHNGSYVYKTLVYSLKFDSWKWIKDCPCGPRQFSQGVYLNGILYWMSTHFIIALDLSTEDYRQLSFPSVFSGPRVDLGIRNEFGRVGWMLGSKLQLLDTATGWMGDER</sequence>
<name>A0AAV6WWD3_9LAMI</name>
<dbReference type="Proteomes" id="UP000826271">
    <property type="component" value="Unassembled WGS sequence"/>
</dbReference>
<reference evidence="2" key="1">
    <citation type="submission" date="2019-10" db="EMBL/GenBank/DDBJ databases">
        <authorList>
            <person name="Zhang R."/>
            <person name="Pan Y."/>
            <person name="Wang J."/>
            <person name="Ma R."/>
            <person name="Yu S."/>
        </authorList>
    </citation>
    <scope>NUCLEOTIDE SEQUENCE</scope>
    <source>
        <strain evidence="2">LA-IB0</strain>
        <tissue evidence="2">Leaf</tissue>
    </source>
</reference>
<dbReference type="AlphaFoldDB" id="A0AAV6WWD3"/>
<dbReference type="InterPro" id="IPR050796">
    <property type="entry name" value="SCF_F-box_component"/>
</dbReference>
<feature type="domain" description="F-box associated beta-propeller type 1" evidence="1">
    <location>
        <begin position="3"/>
        <end position="115"/>
    </location>
</feature>
<dbReference type="InterPro" id="IPR006527">
    <property type="entry name" value="F-box-assoc_dom_typ1"/>
</dbReference>
<dbReference type="PANTHER" id="PTHR31672:SF13">
    <property type="entry name" value="F-BOX PROTEIN CPR30-LIKE"/>
    <property type="match status" value="1"/>
</dbReference>
<dbReference type="EMBL" id="WHWC01000012">
    <property type="protein sequence ID" value="KAG8372622.1"/>
    <property type="molecule type" value="Genomic_DNA"/>
</dbReference>
<protein>
    <recommendedName>
        <fullName evidence="1">F-box associated beta-propeller type 1 domain-containing protein</fullName>
    </recommendedName>
</protein>
<dbReference type="InterPro" id="IPR017451">
    <property type="entry name" value="F-box-assoc_interact_dom"/>
</dbReference>
<dbReference type="PANTHER" id="PTHR31672">
    <property type="entry name" value="BNACNNG10540D PROTEIN"/>
    <property type="match status" value="1"/>
</dbReference>
<dbReference type="Pfam" id="PF07734">
    <property type="entry name" value="FBA_1"/>
    <property type="match status" value="1"/>
</dbReference>
<dbReference type="NCBIfam" id="TIGR01640">
    <property type="entry name" value="F_box_assoc_1"/>
    <property type="match status" value="1"/>
</dbReference>